<gene>
    <name evidence="2" type="ORF">HOLleu_41958</name>
</gene>
<dbReference type="EMBL" id="JAIZAY010000023">
    <property type="protein sequence ID" value="KAJ8020105.1"/>
    <property type="molecule type" value="Genomic_DNA"/>
</dbReference>
<dbReference type="InterPro" id="IPR001304">
    <property type="entry name" value="C-type_lectin-like"/>
</dbReference>
<accession>A0A9Q1BB23</accession>
<dbReference type="Gene3D" id="3.10.100.10">
    <property type="entry name" value="Mannose-Binding Protein A, subunit A"/>
    <property type="match status" value="1"/>
</dbReference>
<name>A0A9Q1BB23_HOLLE</name>
<evidence type="ECO:0000259" key="1">
    <source>
        <dbReference type="PROSITE" id="PS50041"/>
    </source>
</evidence>
<feature type="domain" description="C-type lectin" evidence="1">
    <location>
        <begin position="1"/>
        <end position="98"/>
    </location>
</feature>
<organism evidence="2 3">
    <name type="scientific">Holothuria leucospilota</name>
    <name type="common">Black long sea cucumber</name>
    <name type="synonym">Mertensiothuria leucospilota</name>
    <dbReference type="NCBI Taxonomy" id="206669"/>
    <lineage>
        <taxon>Eukaryota</taxon>
        <taxon>Metazoa</taxon>
        <taxon>Echinodermata</taxon>
        <taxon>Eleutherozoa</taxon>
        <taxon>Echinozoa</taxon>
        <taxon>Holothuroidea</taxon>
        <taxon>Aspidochirotacea</taxon>
        <taxon>Aspidochirotida</taxon>
        <taxon>Holothuriidae</taxon>
        <taxon>Holothuria</taxon>
    </lineage>
</organism>
<evidence type="ECO:0000313" key="2">
    <source>
        <dbReference type="EMBL" id="KAJ8020105.1"/>
    </source>
</evidence>
<dbReference type="InterPro" id="IPR016187">
    <property type="entry name" value="CTDL_fold"/>
</dbReference>
<dbReference type="Pfam" id="PF00059">
    <property type="entry name" value="Lectin_C"/>
    <property type="match status" value="1"/>
</dbReference>
<sequence>MSSHLVFIESYEEQQFLSETYNSSHAYWLGLNGDSYSEKTWDDGSVMVYSRIGSHATATDNNSGCYRIITDAQAIKWEDEAGSWFDKSCDARYGYICEYEMGA</sequence>
<dbReference type="InterPro" id="IPR016186">
    <property type="entry name" value="C-type_lectin-like/link_sf"/>
</dbReference>
<evidence type="ECO:0000313" key="3">
    <source>
        <dbReference type="Proteomes" id="UP001152320"/>
    </source>
</evidence>
<comment type="caution">
    <text evidence="2">The sequence shown here is derived from an EMBL/GenBank/DDBJ whole genome shotgun (WGS) entry which is preliminary data.</text>
</comment>
<dbReference type="CDD" id="cd00037">
    <property type="entry name" value="CLECT"/>
    <property type="match status" value="1"/>
</dbReference>
<dbReference type="Proteomes" id="UP001152320">
    <property type="component" value="Chromosome 23"/>
</dbReference>
<dbReference type="SUPFAM" id="SSF56436">
    <property type="entry name" value="C-type lectin-like"/>
    <property type="match status" value="1"/>
</dbReference>
<reference evidence="2" key="1">
    <citation type="submission" date="2021-10" db="EMBL/GenBank/DDBJ databases">
        <title>Tropical sea cucumber genome reveals ecological adaptation and Cuvierian tubules defense mechanism.</title>
        <authorList>
            <person name="Chen T."/>
        </authorList>
    </citation>
    <scope>NUCLEOTIDE SEQUENCE</scope>
    <source>
        <strain evidence="2">Nanhai2018</strain>
        <tissue evidence="2">Muscle</tissue>
    </source>
</reference>
<protein>
    <submittedName>
        <fullName evidence="2">Collectin-12</fullName>
    </submittedName>
</protein>
<dbReference type="OrthoDB" id="2142683at2759"/>
<keyword evidence="3" id="KW-1185">Reference proteome</keyword>
<dbReference type="PROSITE" id="PS50041">
    <property type="entry name" value="C_TYPE_LECTIN_2"/>
    <property type="match status" value="1"/>
</dbReference>
<dbReference type="AlphaFoldDB" id="A0A9Q1BB23"/>
<proteinExistence type="predicted"/>